<dbReference type="Proteomes" id="UP000662074">
    <property type="component" value="Unassembled WGS sequence"/>
</dbReference>
<keyword evidence="1" id="KW-0482">Metalloprotease</keyword>
<gene>
    <name evidence="3" type="ORF">GCM10011425_35650</name>
</gene>
<organism evidence="3 4">
    <name type="scientific">Mucilaginibacter galii</name>
    <dbReference type="NCBI Taxonomy" id="2005073"/>
    <lineage>
        <taxon>Bacteria</taxon>
        <taxon>Pseudomonadati</taxon>
        <taxon>Bacteroidota</taxon>
        <taxon>Sphingobacteriia</taxon>
        <taxon>Sphingobacteriales</taxon>
        <taxon>Sphingobacteriaceae</taxon>
        <taxon>Mucilaginibacter</taxon>
    </lineage>
</organism>
<dbReference type="GO" id="GO:0008270">
    <property type="term" value="F:zinc ion binding"/>
    <property type="evidence" value="ECO:0007669"/>
    <property type="project" value="UniProtKB-UniRule"/>
</dbReference>
<keyword evidence="1" id="KW-0645">Protease</keyword>
<dbReference type="InterPro" id="IPR024079">
    <property type="entry name" value="MetalloPept_cat_dom_sf"/>
</dbReference>
<dbReference type="CDD" id="cd04280">
    <property type="entry name" value="ZnMc_astacin_like"/>
    <property type="match status" value="1"/>
</dbReference>
<feature type="active site" evidence="1">
    <location>
        <position position="166"/>
    </location>
</feature>
<keyword evidence="1" id="KW-0479">Metal-binding</keyword>
<evidence type="ECO:0000259" key="2">
    <source>
        <dbReference type="PROSITE" id="PS51864"/>
    </source>
</evidence>
<comment type="caution">
    <text evidence="1">Lacks conserved residue(s) required for the propagation of feature annotation.</text>
</comment>
<dbReference type="PRINTS" id="PR00480">
    <property type="entry name" value="ASTACIN"/>
</dbReference>
<dbReference type="EMBL" id="BMDO01000012">
    <property type="protein sequence ID" value="GGI52353.1"/>
    <property type="molecule type" value="Genomic_DNA"/>
</dbReference>
<dbReference type="AlphaFoldDB" id="A0A917N2X5"/>
<dbReference type="InterPro" id="IPR001506">
    <property type="entry name" value="Peptidase_M12A"/>
</dbReference>
<dbReference type="SMART" id="SM00235">
    <property type="entry name" value="ZnMc"/>
    <property type="match status" value="1"/>
</dbReference>
<keyword evidence="4" id="KW-1185">Reference proteome</keyword>
<dbReference type="InterPro" id="IPR034035">
    <property type="entry name" value="Astacin-like_dom"/>
</dbReference>
<feature type="binding site" evidence="1">
    <location>
        <position position="165"/>
    </location>
    <ligand>
        <name>Zn(2+)</name>
        <dbReference type="ChEBI" id="CHEBI:29105"/>
        <note>catalytic</note>
    </ligand>
</feature>
<feature type="binding site" evidence="1">
    <location>
        <position position="169"/>
    </location>
    <ligand>
        <name>Zn(2+)</name>
        <dbReference type="ChEBI" id="CHEBI:29105"/>
        <note>catalytic</note>
    </ligand>
</feature>
<dbReference type="Pfam" id="PF01400">
    <property type="entry name" value="Astacin"/>
    <property type="match status" value="1"/>
</dbReference>
<dbReference type="Gene3D" id="3.40.390.10">
    <property type="entry name" value="Collagenase (Catalytic Domain)"/>
    <property type="match status" value="1"/>
</dbReference>
<keyword evidence="1" id="KW-0378">Hydrolase</keyword>
<protein>
    <recommendedName>
        <fullName evidence="2">Peptidase M12A domain-containing protein</fullName>
    </recommendedName>
</protein>
<proteinExistence type="predicted"/>
<reference evidence="3" key="2">
    <citation type="submission" date="2020-09" db="EMBL/GenBank/DDBJ databases">
        <authorList>
            <person name="Sun Q."/>
            <person name="Sedlacek I."/>
        </authorList>
    </citation>
    <scope>NUCLEOTIDE SEQUENCE</scope>
    <source>
        <strain evidence="3">CCM 8711</strain>
    </source>
</reference>
<evidence type="ECO:0000313" key="3">
    <source>
        <dbReference type="EMBL" id="GGI52353.1"/>
    </source>
</evidence>
<reference evidence="3" key="1">
    <citation type="journal article" date="2014" name="Int. J. Syst. Evol. Microbiol.">
        <title>Complete genome sequence of Corynebacterium casei LMG S-19264T (=DSM 44701T), isolated from a smear-ripened cheese.</title>
        <authorList>
            <consortium name="US DOE Joint Genome Institute (JGI-PGF)"/>
            <person name="Walter F."/>
            <person name="Albersmeier A."/>
            <person name="Kalinowski J."/>
            <person name="Ruckert C."/>
        </authorList>
    </citation>
    <scope>NUCLEOTIDE SEQUENCE</scope>
    <source>
        <strain evidence="3">CCM 8711</strain>
    </source>
</reference>
<accession>A0A917N2X5</accession>
<dbReference type="PANTHER" id="PTHR10127">
    <property type="entry name" value="DISCOIDIN, CUB, EGF, LAMININ , AND ZINC METALLOPROTEASE DOMAIN CONTAINING"/>
    <property type="match status" value="1"/>
</dbReference>
<evidence type="ECO:0000256" key="1">
    <source>
        <dbReference type="PROSITE-ProRule" id="PRU01211"/>
    </source>
</evidence>
<dbReference type="GO" id="GO:0004222">
    <property type="term" value="F:metalloendopeptidase activity"/>
    <property type="evidence" value="ECO:0007669"/>
    <property type="project" value="UniProtKB-UniRule"/>
</dbReference>
<feature type="binding site" evidence="1">
    <location>
        <position position="175"/>
    </location>
    <ligand>
        <name>Zn(2+)</name>
        <dbReference type="ChEBI" id="CHEBI:29105"/>
        <note>catalytic</note>
    </ligand>
</feature>
<name>A0A917N2X5_9SPHI</name>
<comment type="caution">
    <text evidence="3">The sequence shown here is derived from an EMBL/GenBank/DDBJ whole genome shotgun (WGS) entry which is preliminary data.</text>
</comment>
<dbReference type="PROSITE" id="PS51864">
    <property type="entry name" value="ASTACIN"/>
    <property type="match status" value="1"/>
</dbReference>
<dbReference type="SUPFAM" id="SSF55486">
    <property type="entry name" value="Metalloproteases ('zincins'), catalytic domain"/>
    <property type="match status" value="1"/>
</dbReference>
<dbReference type="GO" id="GO:0006508">
    <property type="term" value="P:proteolysis"/>
    <property type="evidence" value="ECO:0007669"/>
    <property type="project" value="UniProtKB-KW"/>
</dbReference>
<comment type="cofactor">
    <cofactor evidence="1">
        <name>Zn(2+)</name>
        <dbReference type="ChEBI" id="CHEBI:29105"/>
    </cofactor>
    <text evidence="1">Binds 1 zinc ion per subunit.</text>
</comment>
<feature type="domain" description="Peptidase M12A" evidence="2">
    <location>
        <begin position="76"/>
        <end position="268"/>
    </location>
</feature>
<keyword evidence="1" id="KW-0862">Zinc</keyword>
<sequence>MNNTSELKSSTNCHCESEEALPNIQGQVITYKFRGRDLNVVKKDKAYVLEGDIILSPEQIALFEKSTKQKFKGSFAAIKTAFINTWQSGVVYWDVDSNVPNQSRITNAIATWEAYTRIRFVRKSGYASSWVHIKRGDGCSSFVGRKMGEQELTLSDDCSEGNTLHELGHAIGLFHEQSREDRDLYINIHEENIELGKKHNFEKYSESGDWGLDYGPFDFNSIMMYSSKAFSKNNLPTITKKDGTEYSTNRSYLTQTDIDAINYLYEPIGIGYDETQNWYQDTGFDRVYDSDVEIYFTNQTGRASLTKPIEVRVAKYRTEYNPLGQGYGSTYAVWSNVIGFPAGVANYYAGTYSVNEHYNQRMDPEPNSFYEYIGAQRLK</sequence>
<dbReference type="PANTHER" id="PTHR10127:SF873">
    <property type="entry name" value="METALLOENDOPEPTIDASE"/>
    <property type="match status" value="1"/>
</dbReference>
<evidence type="ECO:0000313" key="4">
    <source>
        <dbReference type="Proteomes" id="UP000662074"/>
    </source>
</evidence>
<dbReference type="InterPro" id="IPR006026">
    <property type="entry name" value="Peptidase_Metallo"/>
</dbReference>